<dbReference type="NCBIfam" id="TIGR00049">
    <property type="entry name" value="iron-sulfur cluster assembly accessory protein"/>
    <property type="match status" value="1"/>
</dbReference>
<name>A0A248JQ18_9PROT</name>
<feature type="domain" description="Core" evidence="1">
    <location>
        <begin position="1"/>
        <end position="101"/>
    </location>
</feature>
<dbReference type="InterPro" id="IPR016092">
    <property type="entry name" value="ATAP"/>
</dbReference>
<sequence length="111" mass="11632">MTFTITPAAERFIRFMLRADGGPEAGFRLVLSPGGCSGLSADMSVRAAPEPGDAVVECYGLRLFLPTESRLLLAGVTIDFADGTAQSGLVFRDPKAATSCATAPTPIVRLQ</sequence>
<dbReference type="RefSeq" id="WP_088871209.1">
    <property type="nucleotide sequence ID" value="NZ_CP022110.1"/>
</dbReference>
<dbReference type="EMBL" id="CP022110">
    <property type="protein sequence ID" value="ASG20334.1"/>
    <property type="molecule type" value="Genomic_DNA"/>
</dbReference>
<dbReference type="GO" id="GO:0016226">
    <property type="term" value="P:iron-sulfur cluster assembly"/>
    <property type="evidence" value="ECO:0007669"/>
    <property type="project" value="InterPro"/>
</dbReference>
<evidence type="ECO:0000259" key="1">
    <source>
        <dbReference type="Pfam" id="PF01521"/>
    </source>
</evidence>
<dbReference type="Proteomes" id="UP000197153">
    <property type="component" value="Chromosome 1"/>
</dbReference>
<dbReference type="InterPro" id="IPR035903">
    <property type="entry name" value="HesB-like_dom_sf"/>
</dbReference>
<dbReference type="Gene3D" id="2.60.300.12">
    <property type="entry name" value="HesB-like domain"/>
    <property type="match status" value="1"/>
</dbReference>
<accession>A0A248JQ18</accession>
<proteinExistence type="predicted"/>
<keyword evidence="3" id="KW-1185">Reference proteome</keyword>
<dbReference type="InterPro" id="IPR000361">
    <property type="entry name" value="ATAP_core_dom"/>
</dbReference>
<dbReference type="AlphaFoldDB" id="A0A248JQ18"/>
<dbReference type="KEGG" id="nao:Y958_05485"/>
<reference evidence="2 3" key="1">
    <citation type="submission" date="2017-06" db="EMBL/GenBank/DDBJ databases">
        <title>Complete genome sequence of Nitrospirillum amazonense strain CBAmC, an endophytic nitrogen-fixing and plant growth-promoting bacterium, isolated from sugarcane.</title>
        <authorList>
            <person name="Schwab S."/>
            <person name="dos Santos Teixeira K.R."/>
            <person name="Simoes Araujo J.L."/>
            <person name="Soares Vidal M."/>
            <person name="Borges de Freitas H.R."/>
            <person name="Rivello Crivelaro A.L."/>
            <person name="Bueno de Camargo Nunes A."/>
            <person name="dos Santos C.M."/>
            <person name="Palmeira da Silva Rosa D."/>
            <person name="da Silva Padilha D."/>
            <person name="da Silva E."/>
            <person name="Araujo Terra L."/>
            <person name="Soares Mendes V."/>
            <person name="Farinelli L."/>
            <person name="Magalhaes Cruz L."/>
            <person name="Baldani J.I."/>
        </authorList>
    </citation>
    <scope>NUCLEOTIDE SEQUENCE [LARGE SCALE GENOMIC DNA]</scope>
    <source>
        <strain evidence="2 3">CBAmC</strain>
    </source>
</reference>
<protein>
    <submittedName>
        <fullName evidence="2">Iron-sulfur cluster assembly accessory protein</fullName>
    </submittedName>
</protein>
<gene>
    <name evidence="2" type="ORF">Y958_05485</name>
</gene>
<dbReference type="Pfam" id="PF01521">
    <property type="entry name" value="Fe-S_biosyn"/>
    <property type="match status" value="1"/>
</dbReference>
<evidence type="ECO:0000313" key="3">
    <source>
        <dbReference type="Proteomes" id="UP000197153"/>
    </source>
</evidence>
<evidence type="ECO:0000313" key="2">
    <source>
        <dbReference type="EMBL" id="ASG20334.1"/>
    </source>
</evidence>
<dbReference type="GO" id="GO:0051537">
    <property type="term" value="F:2 iron, 2 sulfur cluster binding"/>
    <property type="evidence" value="ECO:0007669"/>
    <property type="project" value="UniProtKB-ARBA"/>
</dbReference>
<organism evidence="2 3">
    <name type="scientific">Nitrospirillum viridazoti CBAmc</name>
    <dbReference type="NCBI Taxonomy" id="1441467"/>
    <lineage>
        <taxon>Bacteria</taxon>
        <taxon>Pseudomonadati</taxon>
        <taxon>Pseudomonadota</taxon>
        <taxon>Alphaproteobacteria</taxon>
        <taxon>Rhodospirillales</taxon>
        <taxon>Azospirillaceae</taxon>
        <taxon>Nitrospirillum</taxon>
        <taxon>Nitrospirillum viridazoti</taxon>
    </lineage>
</organism>
<dbReference type="SUPFAM" id="SSF89360">
    <property type="entry name" value="HesB-like domain"/>
    <property type="match status" value="1"/>
</dbReference>